<dbReference type="InterPro" id="IPR050091">
    <property type="entry name" value="PKS_NRPS_Biosynth_Enz"/>
</dbReference>
<dbReference type="InterPro" id="IPR057326">
    <property type="entry name" value="KR_dom"/>
</dbReference>
<evidence type="ECO:0000313" key="5">
    <source>
        <dbReference type="Proteomes" id="UP000248961"/>
    </source>
</evidence>
<keyword evidence="2" id="KW-0597">Phosphoprotein</keyword>
<feature type="domain" description="Ketoreductase" evidence="3">
    <location>
        <begin position="1"/>
        <end position="96"/>
    </location>
</feature>
<protein>
    <submittedName>
        <fullName evidence="4">KR-domain-containing protein</fullName>
    </submittedName>
</protein>
<dbReference type="InterPro" id="IPR013968">
    <property type="entry name" value="PKS_KR"/>
</dbReference>
<proteinExistence type="predicted"/>
<sequence>MAPNTDAIIRTASARKCPTGTGSRVRVSRSRAPGTCTSSSRDLDFFIMFSSISGVIGNPGQTNYAAGNAFEDALALFRHQQGHPATTIDLGAVRDVGYIAESDKAADLAHIAAFQIAERERQGRGKQVPAQIITGLSASQEMDDVLRRARWARDAKFSTLWKPGGVESGDAALQAGLEAFSKAESLEAASGIGEDVISRRW</sequence>
<dbReference type="Gene3D" id="3.40.50.720">
    <property type="entry name" value="NAD(P)-binding Rossmann-like Domain"/>
    <property type="match status" value="1"/>
</dbReference>
<dbReference type="Proteomes" id="UP000248961">
    <property type="component" value="Unassembled WGS sequence"/>
</dbReference>
<dbReference type="PANTHER" id="PTHR43775:SF37">
    <property type="entry name" value="SI:DKEY-61P9.11"/>
    <property type="match status" value="1"/>
</dbReference>
<organism evidence="4 5">
    <name type="scientific">Aspergillus homomorphus (strain CBS 101889)</name>
    <dbReference type="NCBI Taxonomy" id="1450537"/>
    <lineage>
        <taxon>Eukaryota</taxon>
        <taxon>Fungi</taxon>
        <taxon>Dikarya</taxon>
        <taxon>Ascomycota</taxon>
        <taxon>Pezizomycotina</taxon>
        <taxon>Eurotiomycetes</taxon>
        <taxon>Eurotiomycetidae</taxon>
        <taxon>Eurotiales</taxon>
        <taxon>Aspergillaceae</taxon>
        <taxon>Aspergillus</taxon>
        <taxon>Aspergillus subgen. Circumdati</taxon>
    </lineage>
</organism>
<dbReference type="GeneID" id="37201673"/>
<dbReference type="VEuPathDB" id="FungiDB:BO97DRAFT_429763"/>
<gene>
    <name evidence="4" type="ORF">BO97DRAFT_429763</name>
</gene>
<dbReference type="PANTHER" id="PTHR43775">
    <property type="entry name" value="FATTY ACID SYNTHASE"/>
    <property type="match status" value="1"/>
</dbReference>
<dbReference type="SMART" id="SM00822">
    <property type="entry name" value="PKS_KR"/>
    <property type="match status" value="1"/>
</dbReference>
<dbReference type="OrthoDB" id="329835at2759"/>
<dbReference type="GO" id="GO:0016874">
    <property type="term" value="F:ligase activity"/>
    <property type="evidence" value="ECO:0007669"/>
    <property type="project" value="UniProtKB-KW"/>
</dbReference>
<dbReference type="EMBL" id="KZ824344">
    <property type="protein sequence ID" value="RAL06965.1"/>
    <property type="molecule type" value="Genomic_DNA"/>
</dbReference>
<evidence type="ECO:0000313" key="4">
    <source>
        <dbReference type="EMBL" id="RAL06965.1"/>
    </source>
</evidence>
<dbReference type="GO" id="GO:0044550">
    <property type="term" value="P:secondary metabolite biosynthetic process"/>
    <property type="evidence" value="ECO:0007669"/>
    <property type="project" value="TreeGrafter"/>
</dbReference>
<dbReference type="SUPFAM" id="SSF51735">
    <property type="entry name" value="NAD(P)-binding Rossmann-fold domains"/>
    <property type="match status" value="1"/>
</dbReference>
<dbReference type="RefSeq" id="XP_025546119.1">
    <property type="nucleotide sequence ID" value="XM_025697384.1"/>
</dbReference>
<evidence type="ECO:0000256" key="2">
    <source>
        <dbReference type="ARBA" id="ARBA00022553"/>
    </source>
</evidence>
<dbReference type="GO" id="GO:0006633">
    <property type="term" value="P:fatty acid biosynthetic process"/>
    <property type="evidence" value="ECO:0007669"/>
    <property type="project" value="TreeGrafter"/>
</dbReference>
<dbReference type="AlphaFoldDB" id="A0A395HIG8"/>
<accession>A0A395HIG8</accession>
<evidence type="ECO:0000256" key="1">
    <source>
        <dbReference type="ARBA" id="ARBA00022450"/>
    </source>
</evidence>
<dbReference type="Pfam" id="PF08659">
    <property type="entry name" value="KR"/>
    <property type="match status" value="1"/>
</dbReference>
<keyword evidence="5" id="KW-1185">Reference proteome</keyword>
<evidence type="ECO:0000259" key="3">
    <source>
        <dbReference type="SMART" id="SM00822"/>
    </source>
</evidence>
<reference evidence="4 5" key="1">
    <citation type="submission" date="2018-02" db="EMBL/GenBank/DDBJ databases">
        <title>The genomes of Aspergillus section Nigri reveals drivers in fungal speciation.</title>
        <authorList>
            <consortium name="DOE Joint Genome Institute"/>
            <person name="Vesth T.C."/>
            <person name="Nybo J."/>
            <person name="Theobald S."/>
            <person name="Brandl J."/>
            <person name="Frisvad J.C."/>
            <person name="Nielsen K.F."/>
            <person name="Lyhne E.K."/>
            <person name="Kogle M.E."/>
            <person name="Kuo A."/>
            <person name="Riley R."/>
            <person name="Clum A."/>
            <person name="Nolan M."/>
            <person name="Lipzen A."/>
            <person name="Salamov A."/>
            <person name="Henrissat B."/>
            <person name="Wiebenga A."/>
            <person name="De vries R.P."/>
            <person name="Grigoriev I.V."/>
            <person name="Mortensen U.H."/>
            <person name="Andersen M.R."/>
            <person name="Baker S.E."/>
        </authorList>
    </citation>
    <scope>NUCLEOTIDE SEQUENCE [LARGE SCALE GENOMIC DNA]</scope>
    <source>
        <strain evidence="4 5">CBS 101889</strain>
    </source>
</reference>
<keyword evidence="1" id="KW-0596">Phosphopantetheine</keyword>
<dbReference type="GO" id="GO:0004312">
    <property type="term" value="F:fatty acid synthase activity"/>
    <property type="evidence" value="ECO:0007669"/>
    <property type="project" value="TreeGrafter"/>
</dbReference>
<name>A0A395HIG8_ASPHC</name>
<dbReference type="InterPro" id="IPR036291">
    <property type="entry name" value="NAD(P)-bd_dom_sf"/>
</dbReference>
<dbReference type="STRING" id="1450537.A0A395HIG8"/>